<dbReference type="HOGENOM" id="CLU_2671824_0_0_1"/>
<accession>A0A0A2L516</accession>
<dbReference type="PhylomeDB" id="A0A0A2L516"/>
<proteinExistence type="predicted"/>
<comment type="caution">
    <text evidence="1">The sequence shown here is derived from an EMBL/GenBank/DDBJ whole genome shotgun (WGS) entry which is preliminary data.</text>
</comment>
<dbReference type="AlphaFoldDB" id="A0A0A2L516"/>
<keyword evidence="2" id="KW-1185">Reference proteome</keyword>
<gene>
    <name evidence="1" type="ORF">PITC_038160</name>
</gene>
<dbReference type="EMBL" id="JQGA01000647">
    <property type="protein sequence ID" value="KGO74293.1"/>
    <property type="molecule type" value="Genomic_DNA"/>
</dbReference>
<name>A0A0A2L516_PENIT</name>
<dbReference type="OrthoDB" id="4368730at2759"/>
<dbReference type="Proteomes" id="UP000030104">
    <property type="component" value="Unassembled WGS sequence"/>
</dbReference>
<evidence type="ECO:0000313" key="1">
    <source>
        <dbReference type="EMBL" id="KGO74293.1"/>
    </source>
</evidence>
<evidence type="ECO:0000313" key="2">
    <source>
        <dbReference type="Proteomes" id="UP000030104"/>
    </source>
</evidence>
<sequence>MAQSRGKEASLENVGTINISTAAIRRMDDSVPAIAGVLSQDLHYLNARLAKRIIHLPIGTSCFHFIVELNEFLTS</sequence>
<reference evidence="1 2" key="1">
    <citation type="journal article" date="2015" name="Mol. Plant Microbe Interact.">
        <title>Genome, transcriptome, and functional analyses of Penicillium expansum provide new insights into secondary metabolism and pathogenicity.</title>
        <authorList>
            <person name="Ballester A.R."/>
            <person name="Marcet-Houben M."/>
            <person name="Levin E."/>
            <person name="Sela N."/>
            <person name="Selma-Lazaro C."/>
            <person name="Carmona L."/>
            <person name="Wisniewski M."/>
            <person name="Droby S."/>
            <person name="Gonzalez-Candelas L."/>
            <person name="Gabaldon T."/>
        </authorList>
    </citation>
    <scope>NUCLEOTIDE SEQUENCE [LARGE SCALE GENOMIC DNA]</scope>
    <source>
        <strain evidence="1 2">PHI-1</strain>
    </source>
</reference>
<organism evidence="1 2">
    <name type="scientific">Penicillium italicum</name>
    <name type="common">Blue mold</name>
    <dbReference type="NCBI Taxonomy" id="40296"/>
    <lineage>
        <taxon>Eukaryota</taxon>
        <taxon>Fungi</taxon>
        <taxon>Dikarya</taxon>
        <taxon>Ascomycota</taxon>
        <taxon>Pezizomycotina</taxon>
        <taxon>Eurotiomycetes</taxon>
        <taxon>Eurotiomycetidae</taxon>
        <taxon>Eurotiales</taxon>
        <taxon>Aspergillaceae</taxon>
        <taxon>Penicillium</taxon>
    </lineage>
</organism>
<protein>
    <submittedName>
        <fullName evidence="1">Uncharacterized protein</fullName>
    </submittedName>
</protein>